<dbReference type="AlphaFoldDB" id="D8S3U4"/>
<reference evidence="1 2" key="1">
    <citation type="journal article" date="2011" name="Science">
        <title>The Selaginella genome identifies genetic changes associated with the evolution of vascular plants.</title>
        <authorList>
            <person name="Banks J.A."/>
            <person name="Nishiyama T."/>
            <person name="Hasebe M."/>
            <person name="Bowman J.L."/>
            <person name="Gribskov M."/>
            <person name="dePamphilis C."/>
            <person name="Albert V.A."/>
            <person name="Aono N."/>
            <person name="Aoyama T."/>
            <person name="Ambrose B.A."/>
            <person name="Ashton N.W."/>
            <person name="Axtell M.J."/>
            <person name="Barker E."/>
            <person name="Barker M.S."/>
            <person name="Bennetzen J.L."/>
            <person name="Bonawitz N.D."/>
            <person name="Chapple C."/>
            <person name="Cheng C."/>
            <person name="Correa L.G."/>
            <person name="Dacre M."/>
            <person name="DeBarry J."/>
            <person name="Dreyer I."/>
            <person name="Elias M."/>
            <person name="Engstrom E.M."/>
            <person name="Estelle M."/>
            <person name="Feng L."/>
            <person name="Finet C."/>
            <person name="Floyd S.K."/>
            <person name="Frommer W.B."/>
            <person name="Fujita T."/>
            <person name="Gramzow L."/>
            <person name="Gutensohn M."/>
            <person name="Harholt J."/>
            <person name="Hattori M."/>
            <person name="Heyl A."/>
            <person name="Hirai T."/>
            <person name="Hiwatashi Y."/>
            <person name="Ishikawa M."/>
            <person name="Iwata M."/>
            <person name="Karol K.G."/>
            <person name="Koehler B."/>
            <person name="Kolukisaoglu U."/>
            <person name="Kubo M."/>
            <person name="Kurata T."/>
            <person name="Lalonde S."/>
            <person name="Li K."/>
            <person name="Li Y."/>
            <person name="Litt A."/>
            <person name="Lyons E."/>
            <person name="Manning G."/>
            <person name="Maruyama T."/>
            <person name="Michael T.P."/>
            <person name="Mikami K."/>
            <person name="Miyazaki S."/>
            <person name="Morinaga S."/>
            <person name="Murata T."/>
            <person name="Mueller-Roeber B."/>
            <person name="Nelson D.R."/>
            <person name="Obara M."/>
            <person name="Oguri Y."/>
            <person name="Olmstead R.G."/>
            <person name="Onodera N."/>
            <person name="Petersen B.L."/>
            <person name="Pils B."/>
            <person name="Prigge M."/>
            <person name="Rensing S.A."/>
            <person name="Riano-Pachon D.M."/>
            <person name="Roberts A.W."/>
            <person name="Sato Y."/>
            <person name="Scheller H.V."/>
            <person name="Schulz B."/>
            <person name="Schulz C."/>
            <person name="Shakirov E.V."/>
            <person name="Shibagaki N."/>
            <person name="Shinohara N."/>
            <person name="Shippen D.E."/>
            <person name="Soerensen I."/>
            <person name="Sotooka R."/>
            <person name="Sugimoto N."/>
            <person name="Sugita M."/>
            <person name="Sumikawa N."/>
            <person name="Tanurdzic M."/>
            <person name="Theissen G."/>
            <person name="Ulvskov P."/>
            <person name="Wakazuki S."/>
            <person name="Weng J.K."/>
            <person name="Willats W.W."/>
            <person name="Wipf D."/>
            <person name="Wolf P.G."/>
            <person name="Yang L."/>
            <person name="Zimmer A.D."/>
            <person name="Zhu Q."/>
            <person name="Mitros T."/>
            <person name="Hellsten U."/>
            <person name="Loque D."/>
            <person name="Otillar R."/>
            <person name="Salamov A."/>
            <person name="Schmutz J."/>
            <person name="Shapiro H."/>
            <person name="Lindquist E."/>
            <person name="Lucas S."/>
            <person name="Rokhsar D."/>
            <person name="Grigoriev I.V."/>
        </authorList>
    </citation>
    <scope>NUCLEOTIDE SEQUENCE [LARGE SCALE GENOMIC DNA]</scope>
</reference>
<accession>D8S3U4</accession>
<sequence>MDADSEVLIDRFARLVAFVKGYIERKASKEEGENKMKGAGCFPTKAKAAKIDEAKAEGAASSSHIWGKTNPLKFPAYLYTKGVFKANHPLIKIVSGEELMPAFDKFALPLLVDAQVRRAAIFLCSTEFTRFYKLYGKASNEKQLTEFHHSLVRELEKLTIPSGQTLKKLEGDQLLYESLTGKKRKRTDLSDIASFSDQLDMLLQHAPVIGEDGEESTGAADLKVYVLVNKLQELVKKLVAIIEFKFTNEKQAGFQGTCYACKEAPINMHNSQTNPIYVLCFSERWKRSILHLRGEVSVKNGTLDRSSLPAFRKTEKMMGFKDPIPEEELVEMLQERTAFFQRKYSQAPQSLYPDNMYLVGTLYTSDEWHELPRNELFGGGSPDTHRLYEGLLRIIIGDAVLKWSKEMLNKVVEARESIRMEERVLHTDENQKQHNLRL</sequence>
<dbReference type="KEGG" id="smo:SELMODRAFT_417846"/>
<name>D8S3U4_SELML</name>
<dbReference type="HOGENOM" id="CLU_583179_0_0_1"/>
<proteinExistence type="predicted"/>
<evidence type="ECO:0000313" key="1">
    <source>
        <dbReference type="EMBL" id="EFJ20645.1"/>
    </source>
</evidence>
<dbReference type="Proteomes" id="UP000001514">
    <property type="component" value="Unassembled WGS sequence"/>
</dbReference>
<dbReference type="Gramene" id="EFJ20645">
    <property type="protein sequence ID" value="EFJ20645"/>
    <property type="gene ID" value="SELMODRAFT_417846"/>
</dbReference>
<gene>
    <name evidence="1" type="ORF">SELMODRAFT_417846</name>
</gene>
<evidence type="ECO:0000313" key="2">
    <source>
        <dbReference type="Proteomes" id="UP000001514"/>
    </source>
</evidence>
<organism evidence="2">
    <name type="scientific">Selaginella moellendorffii</name>
    <name type="common">Spikemoss</name>
    <dbReference type="NCBI Taxonomy" id="88036"/>
    <lineage>
        <taxon>Eukaryota</taxon>
        <taxon>Viridiplantae</taxon>
        <taxon>Streptophyta</taxon>
        <taxon>Embryophyta</taxon>
        <taxon>Tracheophyta</taxon>
        <taxon>Lycopodiopsida</taxon>
        <taxon>Selaginellales</taxon>
        <taxon>Selaginellaceae</taxon>
        <taxon>Selaginella</taxon>
    </lineage>
</organism>
<dbReference type="EMBL" id="GL377601">
    <property type="protein sequence ID" value="EFJ20645.1"/>
    <property type="molecule type" value="Genomic_DNA"/>
</dbReference>
<keyword evidence="2" id="KW-1185">Reference proteome</keyword>
<protein>
    <submittedName>
        <fullName evidence="1">Uncharacterized protein</fullName>
    </submittedName>
</protein>
<dbReference type="InParanoid" id="D8S3U4"/>